<reference evidence="3" key="1">
    <citation type="submission" date="2016-06" db="EMBL/GenBank/DDBJ databases">
        <title>Four novel species of enterococci isolated from chicken manure.</title>
        <authorList>
            <person name="Van Tyne D."/>
        </authorList>
    </citation>
    <scope>NUCLEOTIDE SEQUENCE [LARGE SCALE GENOMIC DNA]</scope>
    <source>
        <strain evidence="3">JM9A</strain>
    </source>
</reference>
<proteinExistence type="predicted"/>
<evidence type="ECO:0000313" key="2">
    <source>
        <dbReference type="EMBL" id="MEO1782351.1"/>
    </source>
</evidence>
<dbReference type="Proteomes" id="UP001429357">
    <property type="component" value="Unassembled WGS sequence"/>
</dbReference>
<sequence length="139" mass="15305">MKQKTFQASRAGYTITAEVTVIGKDLSIALVGGDTPHIGTVTWVSNNGASDTIRFPSHHGRFHKDDVLSEILIKQLQPLLPGSCVITAGIHVNGITKEQIDASFIMAEEIGKELANWIINYDFGDNEPLYEHYHQASDK</sequence>
<keyword evidence="3" id="KW-1185">Reference proteome</keyword>
<name>A0ABV0F5B9_9ENTE</name>
<dbReference type="Pfam" id="PF21758">
    <property type="entry name" value="PAC_bac"/>
    <property type="match status" value="1"/>
</dbReference>
<dbReference type="RefSeq" id="WP_161868932.1">
    <property type="nucleotide sequence ID" value="NZ_JAQFAM010000008.1"/>
</dbReference>
<gene>
    <name evidence="2" type="ORF">BAU18_001945</name>
</gene>
<feature type="domain" description="Prenylated flavin chaperone LpdD-like" evidence="1">
    <location>
        <begin position="10"/>
        <end position="118"/>
    </location>
</feature>
<reference evidence="2 3" key="2">
    <citation type="submission" date="2024-02" db="EMBL/GenBank/DDBJ databases">
        <title>The Genome Sequence of Enterococcus diestrammenae JM9A.</title>
        <authorList>
            <person name="Earl A."/>
            <person name="Manson A."/>
            <person name="Gilmore M."/>
            <person name="Sanders J."/>
            <person name="Shea T."/>
            <person name="Howe W."/>
            <person name="Livny J."/>
            <person name="Cuomo C."/>
            <person name="Neafsey D."/>
            <person name="Birren B."/>
        </authorList>
    </citation>
    <scope>NUCLEOTIDE SEQUENCE [LARGE SCALE GENOMIC DNA]</scope>
    <source>
        <strain evidence="2 3">JM9A</strain>
    </source>
</reference>
<comment type="caution">
    <text evidence="2">The sequence shown here is derived from an EMBL/GenBank/DDBJ whole genome shotgun (WGS) entry which is preliminary data.</text>
</comment>
<accession>A0ABV0F5B9</accession>
<evidence type="ECO:0000259" key="1">
    <source>
        <dbReference type="Pfam" id="PF21758"/>
    </source>
</evidence>
<protein>
    <recommendedName>
        <fullName evidence="1">Prenylated flavin chaperone LpdD-like domain-containing protein</fullName>
    </recommendedName>
</protein>
<dbReference type="EMBL" id="MAEI02000001">
    <property type="protein sequence ID" value="MEO1782351.1"/>
    <property type="molecule type" value="Genomic_DNA"/>
</dbReference>
<evidence type="ECO:0000313" key="3">
    <source>
        <dbReference type="Proteomes" id="UP001429357"/>
    </source>
</evidence>
<dbReference type="InterPro" id="IPR048844">
    <property type="entry name" value="LpdD_chaperone-like"/>
</dbReference>
<organism evidence="2 3">
    <name type="scientific">Enterococcus diestrammenae</name>
    <dbReference type="NCBI Taxonomy" id="1155073"/>
    <lineage>
        <taxon>Bacteria</taxon>
        <taxon>Bacillati</taxon>
        <taxon>Bacillota</taxon>
        <taxon>Bacilli</taxon>
        <taxon>Lactobacillales</taxon>
        <taxon>Enterococcaceae</taxon>
        <taxon>Enterococcus</taxon>
    </lineage>
</organism>